<evidence type="ECO:0000313" key="2">
    <source>
        <dbReference type="Proteomes" id="UP000831701"/>
    </source>
</evidence>
<gene>
    <name evidence="1" type="ORF">L3Q82_016545</name>
</gene>
<protein>
    <submittedName>
        <fullName evidence="1">Uncharacterized protein</fullName>
    </submittedName>
</protein>
<comment type="caution">
    <text evidence="1">The sequence shown here is derived from an EMBL/GenBank/DDBJ whole genome shotgun (WGS) entry which is preliminary data.</text>
</comment>
<accession>A0ACB8XAS2</accession>
<feature type="non-terminal residue" evidence="1">
    <location>
        <position position="1"/>
    </location>
</feature>
<keyword evidence="2" id="KW-1185">Reference proteome</keyword>
<organism evidence="1 2">
    <name type="scientific">Scortum barcoo</name>
    <name type="common">barcoo grunter</name>
    <dbReference type="NCBI Taxonomy" id="214431"/>
    <lineage>
        <taxon>Eukaryota</taxon>
        <taxon>Metazoa</taxon>
        <taxon>Chordata</taxon>
        <taxon>Craniata</taxon>
        <taxon>Vertebrata</taxon>
        <taxon>Euteleostomi</taxon>
        <taxon>Actinopterygii</taxon>
        <taxon>Neopterygii</taxon>
        <taxon>Teleostei</taxon>
        <taxon>Neoteleostei</taxon>
        <taxon>Acanthomorphata</taxon>
        <taxon>Eupercaria</taxon>
        <taxon>Centrarchiformes</taxon>
        <taxon>Terapontoidei</taxon>
        <taxon>Terapontidae</taxon>
        <taxon>Scortum</taxon>
    </lineage>
</organism>
<name>A0ACB8XAS2_9TELE</name>
<feature type="non-terminal residue" evidence="1">
    <location>
        <position position="374"/>
    </location>
</feature>
<reference evidence="1" key="1">
    <citation type="submission" date="2022-04" db="EMBL/GenBank/DDBJ databases">
        <title>Jade perch genome.</title>
        <authorList>
            <person name="Chao B."/>
        </authorList>
    </citation>
    <scope>NUCLEOTIDE SEQUENCE</scope>
    <source>
        <strain evidence="1">CB-2022</strain>
    </source>
</reference>
<dbReference type="EMBL" id="CM041532">
    <property type="protein sequence ID" value="KAI3376013.1"/>
    <property type="molecule type" value="Genomic_DNA"/>
</dbReference>
<dbReference type="Proteomes" id="UP000831701">
    <property type="component" value="Chromosome 2"/>
</dbReference>
<sequence length="374" mass="42014">KLGSTPSIPDSAIVPDGTLHSPTGPDNSFREEQGRRRLLHGEQQAVLRRGDYFYGLFSGPGAPHDQMPALLSSVSLREFTSVVMTAVYVPPHADTNKAMDELFGVIDRTETSGRRLRSLQKLKRDGPVTRTIQQWSDQSDSALHATASARRSGVFKDTEINTYTDAVIGYIGKCIDDIVPRITVRTFPNQKPWVNGEICAKLKARTDAYNSGDLEEYRKSRSMWAGLKTLTDYKKKISSAEVMSASLPDELNTFYARFESTSPAVEVQKAQEDHCPTCDIQDRRVQNSKTDEHTACVLSPLLYSLFTHDCVATHSSNTIIKFADDTTVIGLITGDDETAYRERLRRLNMDSKEPLQQLLQVTHREDPDWLHHRL</sequence>
<evidence type="ECO:0000313" key="1">
    <source>
        <dbReference type="EMBL" id="KAI3376013.1"/>
    </source>
</evidence>
<proteinExistence type="predicted"/>